<dbReference type="AlphaFoldDB" id="A0A426XDK6"/>
<proteinExistence type="predicted"/>
<feature type="region of interest" description="Disordered" evidence="1">
    <location>
        <begin position="1"/>
        <end position="48"/>
    </location>
</feature>
<gene>
    <name evidence="2" type="ORF">B296_00053956</name>
</gene>
<dbReference type="Proteomes" id="UP000287651">
    <property type="component" value="Unassembled WGS sequence"/>
</dbReference>
<evidence type="ECO:0000256" key="1">
    <source>
        <dbReference type="SAM" id="MobiDB-lite"/>
    </source>
</evidence>
<accession>A0A426XDK6</accession>
<comment type="caution">
    <text evidence="2">The sequence shown here is derived from an EMBL/GenBank/DDBJ whole genome shotgun (WGS) entry which is preliminary data.</text>
</comment>
<feature type="region of interest" description="Disordered" evidence="1">
    <location>
        <begin position="67"/>
        <end position="132"/>
    </location>
</feature>
<dbReference type="EMBL" id="AMZH03022157">
    <property type="protein sequence ID" value="RRT37555.1"/>
    <property type="molecule type" value="Genomic_DNA"/>
</dbReference>
<dbReference type="PANTHER" id="PTHR34657:SF4">
    <property type="entry name" value="EMBRYO SAC DEVELOPMENT ARREST 6"/>
    <property type="match status" value="1"/>
</dbReference>
<name>A0A426XDK6_ENSVE</name>
<reference evidence="2 3" key="1">
    <citation type="journal article" date="2014" name="Agronomy (Basel)">
        <title>A Draft Genome Sequence for Ensete ventricosum, the Drought-Tolerant Tree Against Hunger.</title>
        <authorList>
            <person name="Harrison J."/>
            <person name="Moore K.A."/>
            <person name="Paszkiewicz K."/>
            <person name="Jones T."/>
            <person name="Grant M."/>
            <person name="Ambacheew D."/>
            <person name="Muzemil S."/>
            <person name="Studholme D.J."/>
        </authorList>
    </citation>
    <scope>NUCLEOTIDE SEQUENCE [LARGE SCALE GENOMIC DNA]</scope>
</reference>
<protein>
    <submittedName>
        <fullName evidence="2">Uncharacterized protein</fullName>
    </submittedName>
</protein>
<evidence type="ECO:0000313" key="3">
    <source>
        <dbReference type="Proteomes" id="UP000287651"/>
    </source>
</evidence>
<sequence>MSIHAPKPGVLVKWKDRESSDPAETQSQSKAEPRQPEAAAAARPTPVMDNRLLAGLLAREFLTRGTLFGKRWGGGKGSGPAPASRRRRGGPGQAGSDGVRRGVVPAEVGRGPHPGRRQPCPTRPLASDVNEDEVGPDAVRWWGFPGRASASFQEVVSDPKPLRP</sequence>
<organism evidence="2 3">
    <name type="scientific">Ensete ventricosum</name>
    <name type="common">Abyssinian banana</name>
    <name type="synonym">Musa ensete</name>
    <dbReference type="NCBI Taxonomy" id="4639"/>
    <lineage>
        <taxon>Eukaryota</taxon>
        <taxon>Viridiplantae</taxon>
        <taxon>Streptophyta</taxon>
        <taxon>Embryophyta</taxon>
        <taxon>Tracheophyta</taxon>
        <taxon>Spermatophyta</taxon>
        <taxon>Magnoliopsida</taxon>
        <taxon>Liliopsida</taxon>
        <taxon>Zingiberales</taxon>
        <taxon>Musaceae</taxon>
        <taxon>Ensete</taxon>
    </lineage>
</organism>
<evidence type="ECO:0000313" key="2">
    <source>
        <dbReference type="EMBL" id="RRT37555.1"/>
    </source>
</evidence>
<dbReference type="PANTHER" id="PTHR34657">
    <property type="entry name" value="EMBRYO SAC DEVELOPMENT ARREST 6"/>
    <property type="match status" value="1"/>
</dbReference>